<reference evidence="3" key="1">
    <citation type="submission" date="2023-07" db="EMBL/GenBank/DDBJ databases">
        <title>30 novel species of actinomycetes from the DSMZ collection.</title>
        <authorList>
            <person name="Nouioui I."/>
        </authorList>
    </citation>
    <scope>NUCLEOTIDE SEQUENCE [LARGE SCALE GENOMIC DNA]</scope>
    <source>
        <strain evidence="3">DSM 40932</strain>
    </source>
</reference>
<organism evidence="2 3">
    <name type="scientific">Streptomyces stephensoniae</name>
    <dbReference type="NCBI Taxonomy" id="3375367"/>
    <lineage>
        <taxon>Bacteria</taxon>
        <taxon>Bacillati</taxon>
        <taxon>Actinomycetota</taxon>
        <taxon>Actinomycetes</taxon>
        <taxon>Kitasatosporales</taxon>
        <taxon>Streptomycetaceae</taxon>
        <taxon>Streptomyces</taxon>
    </lineage>
</organism>
<keyword evidence="1" id="KW-0812">Transmembrane</keyword>
<evidence type="ECO:0000256" key="1">
    <source>
        <dbReference type="SAM" id="Phobius"/>
    </source>
</evidence>
<gene>
    <name evidence="2" type="ORF">RM717_10285</name>
</gene>
<dbReference type="RefSeq" id="WP_311598389.1">
    <property type="nucleotide sequence ID" value="NZ_JAVRFG010000011.1"/>
</dbReference>
<protein>
    <recommendedName>
        <fullName evidence="4">Integral membrane protein</fullName>
    </recommendedName>
</protein>
<comment type="caution">
    <text evidence="2">The sequence shown here is derived from an EMBL/GenBank/DDBJ whole genome shotgun (WGS) entry which is preliminary data.</text>
</comment>
<dbReference type="EMBL" id="JAVRFG010000011">
    <property type="protein sequence ID" value="MDT0490895.1"/>
    <property type="molecule type" value="Genomic_DNA"/>
</dbReference>
<keyword evidence="1" id="KW-0472">Membrane</keyword>
<sequence>MWGAMVRDERWMLALVCVCYLTVVYITSRGLIAAPRFRLLETRIRDCRTRAAVLAGTEPGDSGRAASLAALSSRLDELELGRTVVWRLVRGSWVVAIPLSKLAAAWRALHSAERRLLQLETPVERAASVESARLALLAAQRPGDADLAARLAAHPPESPQTQALLLAVTELLHQREDSEAEHEYEQQRIALWLALTGLGVLLLVGLALGHTTTMLLGALGGFLSPVIGAMRSQRHSSWGVLVLAPVGGALAATGGLLLIRMLADPQLGVLGEVFLENSWNAPDRPVAMATALLFGFSGNLFSRLALTATGQIATPPDPAQPQ</sequence>
<keyword evidence="1" id="KW-1133">Transmembrane helix</keyword>
<keyword evidence="3" id="KW-1185">Reference proteome</keyword>
<name>A0ABU2VZ76_9ACTN</name>
<evidence type="ECO:0000313" key="3">
    <source>
        <dbReference type="Proteomes" id="UP001180556"/>
    </source>
</evidence>
<feature type="transmembrane region" description="Helical" evidence="1">
    <location>
        <begin position="189"/>
        <end position="208"/>
    </location>
</feature>
<feature type="transmembrane region" description="Helical" evidence="1">
    <location>
        <begin position="238"/>
        <end position="259"/>
    </location>
</feature>
<proteinExistence type="predicted"/>
<evidence type="ECO:0008006" key="4">
    <source>
        <dbReference type="Google" id="ProtNLM"/>
    </source>
</evidence>
<evidence type="ECO:0000313" key="2">
    <source>
        <dbReference type="EMBL" id="MDT0490895.1"/>
    </source>
</evidence>
<feature type="transmembrane region" description="Helical" evidence="1">
    <location>
        <begin position="12"/>
        <end position="34"/>
    </location>
</feature>
<dbReference type="Proteomes" id="UP001180556">
    <property type="component" value="Unassembled WGS sequence"/>
</dbReference>
<feature type="transmembrane region" description="Helical" evidence="1">
    <location>
        <begin position="214"/>
        <end position="231"/>
    </location>
</feature>
<accession>A0ABU2VZ76</accession>